<evidence type="ECO:0000256" key="13">
    <source>
        <dbReference type="SAM" id="Phobius"/>
    </source>
</evidence>
<dbReference type="GO" id="GO:0005886">
    <property type="term" value="C:plasma membrane"/>
    <property type="evidence" value="ECO:0007669"/>
    <property type="project" value="UniProtKB-SubCell"/>
</dbReference>
<feature type="domain" description="Cytochrome b561 bacterial/Ni-hydrogenase" evidence="14">
    <location>
        <begin position="12"/>
        <end position="180"/>
    </location>
</feature>
<evidence type="ECO:0000256" key="9">
    <source>
        <dbReference type="ARBA" id="ARBA00022989"/>
    </source>
</evidence>
<dbReference type="PANTHER" id="PTHR30529">
    <property type="entry name" value="CYTOCHROME B561"/>
    <property type="match status" value="1"/>
</dbReference>
<dbReference type="GO" id="GO:0022904">
    <property type="term" value="P:respiratory electron transport chain"/>
    <property type="evidence" value="ECO:0007669"/>
    <property type="project" value="InterPro"/>
</dbReference>
<feature type="transmembrane region" description="Helical" evidence="13">
    <location>
        <begin position="46"/>
        <end position="67"/>
    </location>
</feature>
<evidence type="ECO:0000256" key="7">
    <source>
        <dbReference type="ARBA" id="ARBA00022723"/>
    </source>
</evidence>
<sequence>MRTLPWLDTSARYGLVSRALHWGMALLFAWQFAGMVVKVTAGRTPLTAFLVGTHASVGALLFLLILLRGAWGLYNLRRRPPHEPGPLGLAARLGHLALYALMLAVPALALLRQYGSGRAFAPFGIPLWPASGERIEALVAPANTAHGLLAWTLLALIGGHIAMVLLHRFLWRDGVLARMAGRARGAHPAPASPGQEPVRILAGARRG</sequence>
<evidence type="ECO:0000256" key="3">
    <source>
        <dbReference type="ARBA" id="ARBA00022448"/>
    </source>
</evidence>
<dbReference type="SUPFAM" id="SSF81342">
    <property type="entry name" value="Transmembrane di-heme cytochromes"/>
    <property type="match status" value="1"/>
</dbReference>
<keyword evidence="16" id="KW-1185">Reference proteome</keyword>
<evidence type="ECO:0000256" key="2">
    <source>
        <dbReference type="ARBA" id="ARBA00004651"/>
    </source>
</evidence>
<evidence type="ECO:0000256" key="4">
    <source>
        <dbReference type="ARBA" id="ARBA00022475"/>
    </source>
</evidence>
<evidence type="ECO:0000313" key="16">
    <source>
        <dbReference type="Proteomes" id="UP000054844"/>
    </source>
</evidence>
<feature type="transmembrane region" description="Helical" evidence="13">
    <location>
        <begin position="20"/>
        <end position="40"/>
    </location>
</feature>
<reference evidence="15" key="1">
    <citation type="submission" date="2016-12" db="EMBL/GenBank/DDBJ databases">
        <title>Draft genome sequence of Roseomonas mucosa strain AU37, isolated from a peripheral intravenous catheter.</title>
        <authorList>
            <person name="Choudhury M.A."/>
            <person name="Sidjabat H.E."/>
            <person name="Wailan A.M."/>
            <person name="Zhang L."/>
            <person name="Marsh N.M."/>
            <person name="Rickard C.M."/>
            <person name="Davies M."/>
            <person name="Mcmillan D.J."/>
        </authorList>
    </citation>
    <scope>NUCLEOTIDE SEQUENCE [LARGE SCALE GENOMIC DNA]</scope>
    <source>
        <strain evidence="15">AU37</strain>
    </source>
</reference>
<keyword evidence="4" id="KW-1003">Cell membrane</keyword>
<dbReference type="RefSeq" id="WP_058389375.1">
    <property type="nucleotide sequence ID" value="NZ_CP034924.1"/>
</dbReference>
<dbReference type="GO" id="GO:0009055">
    <property type="term" value="F:electron transfer activity"/>
    <property type="evidence" value="ECO:0007669"/>
    <property type="project" value="InterPro"/>
</dbReference>
<dbReference type="Proteomes" id="UP000054844">
    <property type="component" value="Unassembled WGS sequence"/>
</dbReference>
<dbReference type="AlphaFoldDB" id="A0A1S8D1B5"/>
<comment type="caution">
    <text evidence="15">The sequence shown here is derived from an EMBL/GenBank/DDBJ whole genome shotgun (WGS) entry which is preliminary data.</text>
</comment>
<proteinExistence type="inferred from homology"/>
<evidence type="ECO:0000256" key="5">
    <source>
        <dbReference type="ARBA" id="ARBA00022617"/>
    </source>
</evidence>
<dbReference type="GO" id="GO:0046872">
    <property type="term" value="F:metal ion binding"/>
    <property type="evidence" value="ECO:0007669"/>
    <property type="project" value="UniProtKB-KW"/>
</dbReference>
<dbReference type="InterPro" id="IPR011577">
    <property type="entry name" value="Cyt_b561_bac/Ni-Hgenase"/>
</dbReference>
<evidence type="ECO:0000256" key="1">
    <source>
        <dbReference type="ARBA" id="ARBA00001970"/>
    </source>
</evidence>
<dbReference type="InterPro" id="IPR016174">
    <property type="entry name" value="Di-haem_cyt_TM"/>
</dbReference>
<keyword evidence="11 13" id="KW-0472">Membrane</keyword>
<gene>
    <name evidence="15" type="ORF">APZ41_019125</name>
</gene>
<keyword evidence="8" id="KW-0249">Electron transport</keyword>
<dbReference type="InterPro" id="IPR052168">
    <property type="entry name" value="Cytochrome_b561_oxidase"/>
</dbReference>
<keyword evidence="5" id="KW-0349">Heme</keyword>
<keyword evidence="9 13" id="KW-1133">Transmembrane helix</keyword>
<organism evidence="15 16">
    <name type="scientific">Roseomonas mucosa</name>
    <dbReference type="NCBI Taxonomy" id="207340"/>
    <lineage>
        <taxon>Bacteria</taxon>
        <taxon>Pseudomonadati</taxon>
        <taxon>Pseudomonadota</taxon>
        <taxon>Alphaproteobacteria</taxon>
        <taxon>Acetobacterales</taxon>
        <taxon>Roseomonadaceae</taxon>
        <taxon>Roseomonas</taxon>
    </lineage>
</organism>
<evidence type="ECO:0000256" key="10">
    <source>
        <dbReference type="ARBA" id="ARBA00023004"/>
    </source>
</evidence>
<keyword evidence="6 13" id="KW-0812">Transmembrane</keyword>
<keyword evidence="3" id="KW-0813">Transport</keyword>
<dbReference type="STRING" id="207340.APZ41_019125"/>
<name>A0A1S8D1B5_9PROT</name>
<feature type="transmembrane region" description="Helical" evidence="13">
    <location>
        <begin position="87"/>
        <end position="111"/>
    </location>
</feature>
<dbReference type="PANTHER" id="PTHR30529:SF1">
    <property type="entry name" value="CYTOCHROME B561 HOMOLOG 2"/>
    <property type="match status" value="1"/>
</dbReference>
<dbReference type="EMBL" id="LLWF02000106">
    <property type="protein sequence ID" value="ONH81574.1"/>
    <property type="molecule type" value="Genomic_DNA"/>
</dbReference>
<evidence type="ECO:0000313" key="15">
    <source>
        <dbReference type="EMBL" id="ONH81574.1"/>
    </source>
</evidence>
<protein>
    <submittedName>
        <fullName evidence="15">Cytochrome B</fullName>
    </submittedName>
</protein>
<comment type="cofactor">
    <cofactor evidence="1">
        <name>heme b</name>
        <dbReference type="ChEBI" id="CHEBI:60344"/>
    </cofactor>
</comment>
<evidence type="ECO:0000259" key="14">
    <source>
        <dbReference type="Pfam" id="PF01292"/>
    </source>
</evidence>
<evidence type="ECO:0000256" key="8">
    <source>
        <dbReference type="ARBA" id="ARBA00022982"/>
    </source>
</evidence>
<evidence type="ECO:0000256" key="11">
    <source>
        <dbReference type="ARBA" id="ARBA00023136"/>
    </source>
</evidence>
<comment type="similarity">
    <text evidence="12">Belongs to the cytochrome b561 family.</text>
</comment>
<dbReference type="GO" id="GO:0020037">
    <property type="term" value="F:heme binding"/>
    <property type="evidence" value="ECO:0007669"/>
    <property type="project" value="TreeGrafter"/>
</dbReference>
<evidence type="ECO:0000256" key="6">
    <source>
        <dbReference type="ARBA" id="ARBA00022692"/>
    </source>
</evidence>
<comment type="subcellular location">
    <subcellularLocation>
        <location evidence="2">Cell membrane</location>
        <topology evidence="2">Multi-pass membrane protein</topology>
    </subcellularLocation>
</comment>
<keyword evidence="7" id="KW-0479">Metal-binding</keyword>
<keyword evidence="10" id="KW-0408">Iron</keyword>
<dbReference type="Pfam" id="PF01292">
    <property type="entry name" value="Ni_hydr_CYTB"/>
    <property type="match status" value="1"/>
</dbReference>
<dbReference type="OrthoDB" id="1247465at2"/>
<evidence type="ECO:0000256" key="12">
    <source>
        <dbReference type="ARBA" id="ARBA00037975"/>
    </source>
</evidence>
<accession>A0A1S8D1B5</accession>
<feature type="transmembrane region" description="Helical" evidence="13">
    <location>
        <begin position="148"/>
        <end position="170"/>
    </location>
</feature>